<name>A0ABW2TGH8_9PSEU</name>
<dbReference type="PANTHER" id="PTHR40758">
    <property type="entry name" value="CONSERVED PROTEIN"/>
    <property type="match status" value="1"/>
</dbReference>
<organism evidence="3 4">
    <name type="scientific">Actinokineospora soli</name>
    <dbReference type="NCBI Taxonomy" id="1048753"/>
    <lineage>
        <taxon>Bacteria</taxon>
        <taxon>Bacillati</taxon>
        <taxon>Actinomycetota</taxon>
        <taxon>Actinomycetes</taxon>
        <taxon>Pseudonocardiales</taxon>
        <taxon>Pseudonocardiaceae</taxon>
        <taxon>Actinokineospora</taxon>
    </lineage>
</organism>
<keyword evidence="4" id="KW-1185">Reference proteome</keyword>
<feature type="compositionally biased region" description="Low complexity" evidence="1">
    <location>
        <begin position="306"/>
        <end position="316"/>
    </location>
</feature>
<feature type="region of interest" description="Disordered" evidence="1">
    <location>
        <begin position="197"/>
        <end position="351"/>
    </location>
</feature>
<dbReference type="PANTHER" id="PTHR40758:SF1">
    <property type="entry name" value="CONSERVED PROTEIN"/>
    <property type="match status" value="1"/>
</dbReference>
<evidence type="ECO:0000256" key="1">
    <source>
        <dbReference type="SAM" id="MobiDB-lite"/>
    </source>
</evidence>
<protein>
    <submittedName>
        <fullName evidence="3">Maleylpyruvate isomerase family mycothiol-dependent enzyme</fullName>
    </submittedName>
</protein>
<feature type="compositionally biased region" description="Gly residues" evidence="1">
    <location>
        <begin position="329"/>
        <end position="338"/>
    </location>
</feature>
<dbReference type="InterPro" id="IPR024344">
    <property type="entry name" value="MDMPI_metal-binding"/>
</dbReference>
<dbReference type="SUPFAM" id="SSF109854">
    <property type="entry name" value="DinB/YfiT-like putative metalloenzymes"/>
    <property type="match status" value="1"/>
</dbReference>
<feature type="compositionally biased region" description="Low complexity" evidence="1">
    <location>
        <begin position="208"/>
        <end position="230"/>
    </location>
</feature>
<feature type="domain" description="Mycothiol-dependent maleylpyruvate isomerase metal-binding" evidence="2">
    <location>
        <begin position="19"/>
        <end position="152"/>
    </location>
</feature>
<gene>
    <name evidence="3" type="ORF">ACFQV2_03390</name>
</gene>
<dbReference type="NCBIfam" id="TIGR03083">
    <property type="entry name" value="maleylpyruvate isomerase family mycothiol-dependent enzyme"/>
    <property type="match status" value="1"/>
</dbReference>
<keyword evidence="3" id="KW-0413">Isomerase</keyword>
<dbReference type="Pfam" id="PF11716">
    <property type="entry name" value="MDMPI_N"/>
    <property type="match status" value="1"/>
</dbReference>
<accession>A0ABW2TGH8</accession>
<dbReference type="GO" id="GO:0016853">
    <property type="term" value="F:isomerase activity"/>
    <property type="evidence" value="ECO:0007669"/>
    <property type="project" value="UniProtKB-KW"/>
</dbReference>
<proteinExistence type="predicted"/>
<comment type="caution">
    <text evidence="3">The sequence shown here is derived from an EMBL/GenBank/DDBJ whole genome shotgun (WGS) entry which is preliminary data.</text>
</comment>
<dbReference type="Proteomes" id="UP001596512">
    <property type="component" value="Unassembled WGS sequence"/>
</dbReference>
<evidence type="ECO:0000313" key="3">
    <source>
        <dbReference type="EMBL" id="MFC7612825.1"/>
    </source>
</evidence>
<dbReference type="InterPro" id="IPR034660">
    <property type="entry name" value="DinB/YfiT-like"/>
</dbReference>
<dbReference type="EMBL" id="JBHTEY010000004">
    <property type="protein sequence ID" value="MFC7612825.1"/>
    <property type="molecule type" value="Genomic_DNA"/>
</dbReference>
<sequence>MVAPAFTRELSVDWYVAEFRAEVARFADAVGLLPNTDPVVTCPGWTAADLVRHIRQGHEWAASILESRSPTFLPPAGITEDGGSWTEQVAAVGSSASCTPTDIVHYLAEGSQRLAAAIASVPEGTEIWAPHSPTEFWPRWALFETTVHRGDVCLALGHPYALHRTVALDCIDFCLIGFGQPGARPFLNPAFAEIPAAAKPSASPPKPAAGSSPAPRPASPSSATPTAQPTSPRPPPRGAAAARQIPHQPRPPRGDRLRRPRPPRLLAGPRDLVKNEAGGRGICPATCGNATSGAPEGSDLRRRWLRQSAPRQAPRAARTEQSGEELSPGCGGMTGGHPLGPRIQLRGNDGTLSDDYRIAAFVSDQPGAHE</sequence>
<dbReference type="InterPro" id="IPR017517">
    <property type="entry name" value="Maleyloyr_isom"/>
</dbReference>
<evidence type="ECO:0000313" key="4">
    <source>
        <dbReference type="Proteomes" id="UP001596512"/>
    </source>
</evidence>
<dbReference type="Gene3D" id="1.20.120.450">
    <property type="entry name" value="dinb family like domain"/>
    <property type="match status" value="1"/>
</dbReference>
<reference evidence="4" key="1">
    <citation type="journal article" date="2019" name="Int. J. Syst. Evol. Microbiol.">
        <title>The Global Catalogue of Microorganisms (GCM) 10K type strain sequencing project: providing services to taxonomists for standard genome sequencing and annotation.</title>
        <authorList>
            <consortium name="The Broad Institute Genomics Platform"/>
            <consortium name="The Broad Institute Genome Sequencing Center for Infectious Disease"/>
            <person name="Wu L."/>
            <person name="Ma J."/>
        </authorList>
    </citation>
    <scope>NUCLEOTIDE SEQUENCE [LARGE SCALE GENOMIC DNA]</scope>
    <source>
        <strain evidence="4">JCM 17695</strain>
    </source>
</reference>
<evidence type="ECO:0000259" key="2">
    <source>
        <dbReference type="Pfam" id="PF11716"/>
    </source>
</evidence>